<dbReference type="GO" id="GO:0046872">
    <property type="term" value="F:metal ion binding"/>
    <property type="evidence" value="ECO:0007669"/>
    <property type="project" value="UniProtKB-KW"/>
</dbReference>
<dbReference type="AlphaFoldDB" id="A0A2T0FDJ6"/>
<dbReference type="SFLD" id="SFLDG01017">
    <property type="entry name" value="Polyprenyl_Transferase_Like"/>
    <property type="match status" value="1"/>
</dbReference>
<dbReference type="InterPro" id="IPR039702">
    <property type="entry name" value="FPS1-like"/>
</dbReference>
<dbReference type="InterPro" id="IPR033749">
    <property type="entry name" value="Polyprenyl_synt_CS"/>
</dbReference>
<dbReference type="GO" id="GO:0045337">
    <property type="term" value="P:farnesyl diphosphate biosynthetic process"/>
    <property type="evidence" value="ECO:0007669"/>
    <property type="project" value="TreeGrafter"/>
</dbReference>
<comment type="caution">
    <text evidence="18">The sequence shown here is derived from an EMBL/GenBank/DDBJ whole genome shotgun (WGS) entry which is preliminary data.</text>
</comment>
<gene>
    <name evidence="18" type="ORF">B9G98_00694</name>
</gene>
<comment type="pathway">
    <text evidence="3">Isoprenoid biosynthesis; farnesyl diphosphate biosynthesis; farnesyl diphosphate from geranyl diphosphate and isopentenyl diphosphate: step 1/1.</text>
</comment>
<evidence type="ECO:0000256" key="2">
    <source>
        <dbReference type="ARBA" id="ARBA00004932"/>
    </source>
</evidence>
<keyword evidence="11" id="KW-0443">Lipid metabolism</keyword>
<dbReference type="FunFam" id="1.10.600.10:FF:000006">
    <property type="entry name" value="Farnesyl pyrophosphate synthase"/>
    <property type="match status" value="1"/>
</dbReference>
<dbReference type="PANTHER" id="PTHR11525:SF0">
    <property type="entry name" value="FARNESYL PYROPHOSPHATE SYNTHASE"/>
    <property type="match status" value="1"/>
</dbReference>
<dbReference type="GeneID" id="36514443"/>
<dbReference type="RefSeq" id="XP_024663020.1">
    <property type="nucleotide sequence ID" value="XM_024807252.1"/>
</dbReference>
<dbReference type="EMBL" id="NDIQ01000001">
    <property type="protein sequence ID" value="PRT53074.1"/>
    <property type="molecule type" value="Genomic_DNA"/>
</dbReference>
<proteinExistence type="inferred from homology"/>
<dbReference type="SFLD" id="SFLDS00005">
    <property type="entry name" value="Isoprenoid_Synthase_Type_I"/>
    <property type="match status" value="1"/>
</dbReference>
<dbReference type="CDD" id="cd00685">
    <property type="entry name" value="Trans_IPPS_HT"/>
    <property type="match status" value="1"/>
</dbReference>
<keyword evidence="19" id="KW-1185">Reference proteome</keyword>
<dbReference type="PROSITE" id="PS00723">
    <property type="entry name" value="POLYPRENYL_SYNTHASE_1"/>
    <property type="match status" value="1"/>
</dbReference>
<evidence type="ECO:0000256" key="11">
    <source>
        <dbReference type="ARBA" id="ARBA00023098"/>
    </source>
</evidence>
<dbReference type="PROSITE" id="PS00444">
    <property type="entry name" value="POLYPRENYL_SYNTHASE_2"/>
    <property type="match status" value="1"/>
</dbReference>
<dbReference type="Gene3D" id="1.10.600.10">
    <property type="entry name" value="Farnesyl Diphosphate Synthase"/>
    <property type="match status" value="1"/>
</dbReference>
<dbReference type="EC" id="2.5.1.1" evidence="6"/>
<evidence type="ECO:0000313" key="18">
    <source>
        <dbReference type="EMBL" id="PRT53074.1"/>
    </source>
</evidence>
<comment type="pathway">
    <text evidence="2">Isoprenoid biosynthesis; geranyl diphosphate biosynthesis; geranyl diphosphate from dimethylallyl diphosphate and isopentenyl diphosphate: step 1/1.</text>
</comment>
<dbReference type="GO" id="GO:0005737">
    <property type="term" value="C:cytoplasm"/>
    <property type="evidence" value="ECO:0007669"/>
    <property type="project" value="TreeGrafter"/>
</dbReference>
<dbReference type="PANTHER" id="PTHR11525">
    <property type="entry name" value="FARNESYL-PYROPHOSPHATE SYNTHETASE"/>
    <property type="match status" value="1"/>
</dbReference>
<evidence type="ECO:0000256" key="15">
    <source>
        <dbReference type="ARBA" id="ARBA00032873"/>
    </source>
</evidence>
<evidence type="ECO:0000256" key="4">
    <source>
        <dbReference type="ARBA" id="ARBA00006706"/>
    </source>
</evidence>
<protein>
    <recommendedName>
        <fullName evidence="16">Farnesyl pyrophosphate synthase</fullName>
        <ecNumber evidence="6">2.5.1.1</ecNumber>
        <ecNumber evidence="5">2.5.1.10</ecNumber>
    </recommendedName>
    <alternativeName>
        <fullName evidence="15">(2E,6E)-farnesyl diphosphate synthase</fullName>
    </alternativeName>
    <alternativeName>
        <fullName evidence="14">Dimethylallyltranstransferase</fullName>
    </alternativeName>
    <alternativeName>
        <fullName evidence="13">Farnesyl diphosphate synthase</fullName>
    </alternativeName>
    <alternativeName>
        <fullName evidence="12">Geranyltranstransferase</fullName>
    </alternativeName>
</protein>
<evidence type="ECO:0000256" key="9">
    <source>
        <dbReference type="ARBA" id="ARBA00022723"/>
    </source>
</evidence>
<evidence type="ECO:0000256" key="14">
    <source>
        <dbReference type="ARBA" id="ARBA00032448"/>
    </source>
</evidence>
<sequence>MLCFFIKIVDTFKYGLWRGSFIIADKMSKAEARSKFEGVFYELIEEIDAVVAETKIAQPARDWIRENLKYNTIGGKLNRGLSVIDTYKLVTNKSELTEEEYKKVAVLGWTIELLQAYFLVADDIMDASKTRRGQPCWYLKPNVGMIAINDAFILESVLYLLLKKYFRNTDYYVDLLDLYHEITFFTELGQLLDLITAPEDQVDLSRFSLDKHTYIVTYKTAFYSFYLPVALALYMAGLATKSNLEQCKKVLLPLGAYFQVQDDYLDCYGDPEVIGKIGTDIQDNKCGWVINVALERASPAQREILDNNYGRKDSEAEARVKTVFKELDIEPYYHQYEDKVAGEIRTLIDNVDESEGLKKQVFTEFFNKIYKRQK</sequence>
<dbReference type="Pfam" id="PF00348">
    <property type="entry name" value="polyprenyl_synt"/>
    <property type="match status" value="1"/>
</dbReference>
<evidence type="ECO:0000256" key="17">
    <source>
        <dbReference type="RuleBase" id="RU004466"/>
    </source>
</evidence>
<evidence type="ECO:0000256" key="3">
    <source>
        <dbReference type="ARBA" id="ARBA00005035"/>
    </source>
</evidence>
<name>A0A2T0FDJ6_9ASCO</name>
<evidence type="ECO:0000256" key="10">
    <source>
        <dbReference type="ARBA" id="ARBA00022842"/>
    </source>
</evidence>
<evidence type="ECO:0000256" key="16">
    <source>
        <dbReference type="ARBA" id="ARBA00034546"/>
    </source>
</evidence>
<evidence type="ECO:0000256" key="12">
    <source>
        <dbReference type="ARBA" id="ARBA00032380"/>
    </source>
</evidence>
<dbReference type="EC" id="2.5.1.10" evidence="5"/>
<dbReference type="InterPro" id="IPR000092">
    <property type="entry name" value="Polyprenyl_synt"/>
</dbReference>
<organism evidence="18 19">
    <name type="scientific">Wickerhamiella sorbophila</name>
    <dbReference type="NCBI Taxonomy" id="45607"/>
    <lineage>
        <taxon>Eukaryota</taxon>
        <taxon>Fungi</taxon>
        <taxon>Dikarya</taxon>
        <taxon>Ascomycota</taxon>
        <taxon>Saccharomycotina</taxon>
        <taxon>Dipodascomycetes</taxon>
        <taxon>Dipodascales</taxon>
        <taxon>Trichomonascaceae</taxon>
        <taxon>Wickerhamiella</taxon>
    </lineage>
</organism>
<dbReference type="SUPFAM" id="SSF48576">
    <property type="entry name" value="Terpenoid synthases"/>
    <property type="match status" value="1"/>
</dbReference>
<evidence type="ECO:0000256" key="8">
    <source>
        <dbReference type="ARBA" id="ARBA00022679"/>
    </source>
</evidence>
<evidence type="ECO:0000256" key="7">
    <source>
        <dbReference type="ARBA" id="ARBA00022516"/>
    </source>
</evidence>
<keyword evidence="10" id="KW-0460">Magnesium</keyword>
<dbReference type="STRING" id="45607.A0A2T0FDJ6"/>
<accession>A0A2T0FDJ6</accession>
<dbReference type="Proteomes" id="UP000238350">
    <property type="component" value="Unassembled WGS sequence"/>
</dbReference>
<comment type="similarity">
    <text evidence="4 17">Belongs to the FPP/GGPP synthase family.</text>
</comment>
<evidence type="ECO:0000256" key="5">
    <source>
        <dbReference type="ARBA" id="ARBA00012439"/>
    </source>
</evidence>
<keyword evidence="7" id="KW-0444">Lipid biosynthesis</keyword>
<dbReference type="GO" id="GO:0004161">
    <property type="term" value="F:dimethylallyltranstransferase activity"/>
    <property type="evidence" value="ECO:0007669"/>
    <property type="project" value="UniProtKB-EC"/>
</dbReference>
<evidence type="ECO:0000256" key="6">
    <source>
        <dbReference type="ARBA" id="ARBA00012833"/>
    </source>
</evidence>
<reference evidence="18 19" key="1">
    <citation type="submission" date="2017-04" db="EMBL/GenBank/DDBJ databases">
        <title>Genome sequencing of [Candida] sorbophila.</title>
        <authorList>
            <person name="Ahn J.O."/>
        </authorList>
    </citation>
    <scope>NUCLEOTIDE SEQUENCE [LARGE SCALE GENOMIC DNA]</scope>
    <source>
        <strain evidence="18 19">DS02</strain>
    </source>
</reference>
<evidence type="ECO:0000256" key="1">
    <source>
        <dbReference type="ARBA" id="ARBA00001946"/>
    </source>
</evidence>
<evidence type="ECO:0000256" key="13">
    <source>
        <dbReference type="ARBA" id="ARBA00032424"/>
    </source>
</evidence>
<comment type="cofactor">
    <cofactor evidence="1">
        <name>Mg(2+)</name>
        <dbReference type="ChEBI" id="CHEBI:18420"/>
    </cofactor>
</comment>
<evidence type="ECO:0000313" key="19">
    <source>
        <dbReference type="Proteomes" id="UP000238350"/>
    </source>
</evidence>
<keyword evidence="8 17" id="KW-0808">Transferase</keyword>
<dbReference type="InterPro" id="IPR008949">
    <property type="entry name" value="Isoprenoid_synthase_dom_sf"/>
</dbReference>
<dbReference type="OrthoDB" id="10257492at2759"/>
<keyword evidence="9" id="KW-0479">Metal-binding</keyword>
<dbReference type="GO" id="GO:0004337">
    <property type="term" value="F:(2E,6E)-farnesyl diphosphate synthase activity"/>
    <property type="evidence" value="ECO:0007669"/>
    <property type="project" value="UniProtKB-EC"/>
</dbReference>